<comment type="similarity">
    <text evidence="1">Belongs to the Gfo/Idh/MocA family.</text>
</comment>
<keyword evidence="6" id="KW-1185">Reference proteome</keyword>
<sequence>MTEQKVRWGIVGPGGIAAQFAKDLPLVAGAELAAVGSRSLETATAFAERYGFARAYGSYAELAADPDVDVVYVATPHAQHFAAAMLCVEGGKAVLVEKPITLDLASAAQLIQAAHTRNVFLMEAMWMRLNPAVRRAAELVEEGAIGWVSAIHADFGLQGPFPAEHRLRNPQLGGGALLDLGVYPINFAHLFMGNPTVVKSWAHLTPERVDENTGVLLGWEPGAVAALTCSINGESRNAASITGTDGRIDFGPGFWVPREFTLTRSGKAPETFSFPFDGNGYQFEAAEVQRCILAGERESPLMPHATTLEVMGLLDTIREEIGVAY</sequence>
<dbReference type="Gene3D" id="3.30.360.10">
    <property type="entry name" value="Dihydrodipicolinate Reductase, domain 2"/>
    <property type="match status" value="1"/>
</dbReference>
<comment type="caution">
    <text evidence="5">The sequence shown here is derived from an EMBL/GenBank/DDBJ whole genome shotgun (WGS) entry which is preliminary data.</text>
</comment>
<dbReference type="InterPro" id="IPR000683">
    <property type="entry name" value="Gfo/Idh/MocA-like_OxRdtase_N"/>
</dbReference>
<dbReference type="InterPro" id="IPR055170">
    <property type="entry name" value="GFO_IDH_MocA-like_dom"/>
</dbReference>
<evidence type="ECO:0000313" key="5">
    <source>
        <dbReference type="EMBL" id="MFF5295565.1"/>
    </source>
</evidence>
<reference evidence="5 6" key="1">
    <citation type="submission" date="2024-10" db="EMBL/GenBank/DDBJ databases">
        <title>The Natural Products Discovery Center: Release of the First 8490 Sequenced Strains for Exploring Actinobacteria Biosynthetic Diversity.</title>
        <authorList>
            <person name="Kalkreuter E."/>
            <person name="Kautsar S.A."/>
            <person name="Yang D."/>
            <person name="Bader C.D."/>
            <person name="Teijaro C.N."/>
            <person name="Fluegel L."/>
            <person name="Davis C.M."/>
            <person name="Simpson J.R."/>
            <person name="Lauterbach L."/>
            <person name="Steele A.D."/>
            <person name="Gui C."/>
            <person name="Meng S."/>
            <person name="Li G."/>
            <person name="Viehrig K."/>
            <person name="Ye F."/>
            <person name="Su P."/>
            <person name="Kiefer A.F."/>
            <person name="Nichols A."/>
            <person name="Cepeda A.J."/>
            <person name="Yan W."/>
            <person name="Fan B."/>
            <person name="Jiang Y."/>
            <person name="Adhikari A."/>
            <person name="Zheng C.-J."/>
            <person name="Schuster L."/>
            <person name="Cowan T.M."/>
            <person name="Smanski M.J."/>
            <person name="Chevrette M.G."/>
            <person name="De Carvalho L.P.S."/>
            <person name="Shen B."/>
        </authorList>
    </citation>
    <scope>NUCLEOTIDE SEQUENCE [LARGE SCALE GENOMIC DNA]</scope>
    <source>
        <strain evidence="5 6">NPDC000087</strain>
    </source>
</reference>
<proteinExistence type="inferred from homology"/>
<keyword evidence="2" id="KW-0560">Oxidoreductase</keyword>
<dbReference type="InterPro" id="IPR036291">
    <property type="entry name" value="NAD(P)-bd_dom_sf"/>
</dbReference>
<organism evidence="5 6">
    <name type="scientific">Paractinoplanes globisporus</name>
    <dbReference type="NCBI Taxonomy" id="113565"/>
    <lineage>
        <taxon>Bacteria</taxon>
        <taxon>Bacillati</taxon>
        <taxon>Actinomycetota</taxon>
        <taxon>Actinomycetes</taxon>
        <taxon>Micromonosporales</taxon>
        <taxon>Micromonosporaceae</taxon>
        <taxon>Paractinoplanes</taxon>
    </lineage>
</organism>
<evidence type="ECO:0000256" key="2">
    <source>
        <dbReference type="ARBA" id="ARBA00023002"/>
    </source>
</evidence>
<name>A0ABW6WQT5_9ACTN</name>
<dbReference type="SUPFAM" id="SSF55347">
    <property type="entry name" value="Glyceraldehyde-3-phosphate dehydrogenase-like, C-terminal domain"/>
    <property type="match status" value="1"/>
</dbReference>
<dbReference type="Gene3D" id="3.40.50.720">
    <property type="entry name" value="NAD(P)-binding Rossmann-like Domain"/>
    <property type="match status" value="1"/>
</dbReference>
<accession>A0ABW6WQT5</accession>
<evidence type="ECO:0000313" key="6">
    <source>
        <dbReference type="Proteomes" id="UP001602245"/>
    </source>
</evidence>
<evidence type="ECO:0000259" key="4">
    <source>
        <dbReference type="Pfam" id="PF22725"/>
    </source>
</evidence>
<dbReference type="Pfam" id="PF22725">
    <property type="entry name" value="GFO_IDH_MocA_C3"/>
    <property type="match status" value="1"/>
</dbReference>
<evidence type="ECO:0000256" key="1">
    <source>
        <dbReference type="ARBA" id="ARBA00010928"/>
    </source>
</evidence>
<dbReference type="SUPFAM" id="SSF51735">
    <property type="entry name" value="NAD(P)-binding Rossmann-fold domains"/>
    <property type="match status" value="1"/>
</dbReference>
<dbReference type="InterPro" id="IPR050984">
    <property type="entry name" value="Gfo/Idh/MocA_domain"/>
</dbReference>
<evidence type="ECO:0000259" key="3">
    <source>
        <dbReference type="Pfam" id="PF01408"/>
    </source>
</evidence>
<feature type="domain" description="Gfo/Idh/MocA-like oxidoreductase N-terminal" evidence="3">
    <location>
        <begin position="6"/>
        <end position="122"/>
    </location>
</feature>
<protein>
    <submittedName>
        <fullName evidence="5">Gfo/Idh/MocA family protein</fullName>
    </submittedName>
</protein>
<dbReference type="RefSeq" id="WP_020513085.1">
    <property type="nucleotide sequence ID" value="NZ_JBIAZU010000007.1"/>
</dbReference>
<dbReference type="PANTHER" id="PTHR22604:SF105">
    <property type="entry name" value="TRANS-1,2-DIHYDROBENZENE-1,2-DIOL DEHYDROGENASE"/>
    <property type="match status" value="1"/>
</dbReference>
<dbReference type="Proteomes" id="UP001602245">
    <property type="component" value="Unassembled WGS sequence"/>
</dbReference>
<dbReference type="PANTHER" id="PTHR22604">
    <property type="entry name" value="OXIDOREDUCTASES"/>
    <property type="match status" value="1"/>
</dbReference>
<feature type="domain" description="GFO/IDH/MocA-like oxidoreductase" evidence="4">
    <location>
        <begin position="133"/>
        <end position="248"/>
    </location>
</feature>
<dbReference type="Pfam" id="PF01408">
    <property type="entry name" value="GFO_IDH_MocA"/>
    <property type="match status" value="1"/>
</dbReference>
<gene>
    <name evidence="5" type="ORF">ACFY35_39560</name>
</gene>
<dbReference type="EMBL" id="JBIAZU010000007">
    <property type="protein sequence ID" value="MFF5295565.1"/>
    <property type="molecule type" value="Genomic_DNA"/>
</dbReference>